<name>A0A834IVS2_RHYFE</name>
<reference evidence="1" key="1">
    <citation type="submission" date="2020-08" db="EMBL/GenBank/DDBJ databases">
        <title>Genome sequencing and assembly of the red palm weevil Rhynchophorus ferrugineus.</title>
        <authorList>
            <person name="Dias G.B."/>
            <person name="Bergman C.M."/>
            <person name="Manee M."/>
        </authorList>
    </citation>
    <scope>NUCLEOTIDE SEQUENCE</scope>
    <source>
        <strain evidence="1">AA-2017</strain>
        <tissue evidence="1">Whole larva</tissue>
    </source>
</reference>
<organism evidence="1 2">
    <name type="scientific">Rhynchophorus ferrugineus</name>
    <name type="common">Red palm weevil</name>
    <name type="synonym">Curculio ferrugineus</name>
    <dbReference type="NCBI Taxonomy" id="354439"/>
    <lineage>
        <taxon>Eukaryota</taxon>
        <taxon>Metazoa</taxon>
        <taxon>Ecdysozoa</taxon>
        <taxon>Arthropoda</taxon>
        <taxon>Hexapoda</taxon>
        <taxon>Insecta</taxon>
        <taxon>Pterygota</taxon>
        <taxon>Neoptera</taxon>
        <taxon>Endopterygota</taxon>
        <taxon>Coleoptera</taxon>
        <taxon>Polyphaga</taxon>
        <taxon>Cucujiformia</taxon>
        <taxon>Curculionidae</taxon>
        <taxon>Dryophthorinae</taxon>
        <taxon>Rhynchophorus</taxon>
    </lineage>
</organism>
<dbReference type="Proteomes" id="UP000625711">
    <property type="component" value="Unassembled WGS sequence"/>
</dbReference>
<sequence>MKLKSSNSKVMSFTSLQIQQFSTHIRNCLEHPRCLDILKTYLRTGRMAISLIVLTLWEDANKLGNWNVELTHLIDEIDDFDSIQLNNAPDNHKLMPTCDKL</sequence>
<comment type="caution">
    <text evidence="1">The sequence shown here is derived from an EMBL/GenBank/DDBJ whole genome shotgun (WGS) entry which is preliminary data.</text>
</comment>
<evidence type="ECO:0000313" key="2">
    <source>
        <dbReference type="Proteomes" id="UP000625711"/>
    </source>
</evidence>
<accession>A0A834IVS2</accession>
<dbReference type="AlphaFoldDB" id="A0A834IVS2"/>
<keyword evidence="2" id="KW-1185">Reference proteome</keyword>
<dbReference type="EMBL" id="JAACXV010000070">
    <property type="protein sequence ID" value="KAF7284785.1"/>
    <property type="molecule type" value="Genomic_DNA"/>
</dbReference>
<proteinExistence type="predicted"/>
<evidence type="ECO:0000313" key="1">
    <source>
        <dbReference type="EMBL" id="KAF7284785.1"/>
    </source>
</evidence>
<gene>
    <name evidence="1" type="ORF">GWI33_021652</name>
</gene>
<protein>
    <submittedName>
        <fullName evidence="1">Uncharacterized protein</fullName>
    </submittedName>
</protein>